<dbReference type="PANTHER" id="PTHR33398:SF1">
    <property type="entry name" value="SMALL RIBOSOMAL SUBUNIT PROTEIN BS20C"/>
    <property type="match status" value="1"/>
</dbReference>
<evidence type="ECO:0000256" key="3">
    <source>
        <dbReference type="ARBA" id="ARBA00022730"/>
    </source>
</evidence>
<evidence type="ECO:0000256" key="9">
    <source>
        <dbReference type="SAM" id="MobiDB-lite"/>
    </source>
</evidence>
<comment type="similarity">
    <text evidence="2 8">Belongs to the bacterial ribosomal protein bS20 family.</text>
</comment>
<feature type="region of interest" description="Disordered" evidence="9">
    <location>
        <begin position="1"/>
        <end position="25"/>
    </location>
</feature>
<keyword evidence="4 8" id="KW-0694">RNA-binding</keyword>
<comment type="function">
    <text evidence="1 8">Binds directly to 16S ribosomal RNA.</text>
</comment>
<keyword evidence="11" id="KW-1185">Reference proteome</keyword>
<proteinExistence type="inferred from homology"/>
<dbReference type="InterPro" id="IPR036510">
    <property type="entry name" value="Ribosomal_bS20_sf"/>
</dbReference>
<evidence type="ECO:0000256" key="7">
    <source>
        <dbReference type="ARBA" id="ARBA00035136"/>
    </source>
</evidence>
<dbReference type="PANTHER" id="PTHR33398">
    <property type="entry name" value="30S RIBOSOMAL PROTEIN S20"/>
    <property type="match status" value="1"/>
</dbReference>
<evidence type="ECO:0000256" key="1">
    <source>
        <dbReference type="ARBA" id="ARBA00003134"/>
    </source>
</evidence>
<dbReference type="Proteomes" id="UP001291309">
    <property type="component" value="Unassembled WGS sequence"/>
</dbReference>
<gene>
    <name evidence="8 10" type="primary">rpsT</name>
    <name evidence="10" type="ORF">SYV04_26410</name>
</gene>
<reference evidence="10 11" key="1">
    <citation type="submission" date="2023-12" db="EMBL/GenBank/DDBJ databases">
        <title>the genome sequence of Hyalangium sp. s54d21.</title>
        <authorList>
            <person name="Zhang X."/>
        </authorList>
    </citation>
    <scope>NUCLEOTIDE SEQUENCE [LARGE SCALE GENOMIC DNA]</scope>
    <source>
        <strain evidence="11">s54d21</strain>
    </source>
</reference>
<dbReference type="SUPFAM" id="SSF46992">
    <property type="entry name" value="Ribosomal protein S20"/>
    <property type="match status" value="1"/>
</dbReference>
<keyword evidence="3 8" id="KW-0699">rRNA-binding</keyword>
<evidence type="ECO:0000313" key="11">
    <source>
        <dbReference type="Proteomes" id="UP001291309"/>
    </source>
</evidence>
<comment type="caution">
    <text evidence="10">The sequence shown here is derived from an EMBL/GenBank/DDBJ whole genome shotgun (WGS) entry which is preliminary data.</text>
</comment>
<evidence type="ECO:0000256" key="4">
    <source>
        <dbReference type="ARBA" id="ARBA00022884"/>
    </source>
</evidence>
<evidence type="ECO:0000256" key="8">
    <source>
        <dbReference type="HAMAP-Rule" id="MF_00500"/>
    </source>
</evidence>
<dbReference type="GO" id="GO:0005840">
    <property type="term" value="C:ribosome"/>
    <property type="evidence" value="ECO:0007669"/>
    <property type="project" value="UniProtKB-KW"/>
</dbReference>
<accession>A0ABU5H8Z4</accession>
<dbReference type="InterPro" id="IPR002583">
    <property type="entry name" value="Ribosomal_bS20"/>
</dbReference>
<feature type="compositionally biased region" description="Basic and acidic residues" evidence="9">
    <location>
        <begin position="1"/>
        <end position="11"/>
    </location>
</feature>
<dbReference type="Gene3D" id="1.20.58.110">
    <property type="entry name" value="Ribosomal protein S20"/>
    <property type="match status" value="1"/>
</dbReference>
<keyword evidence="5 8" id="KW-0689">Ribosomal protein</keyword>
<sequence>MANTKSAEKRNRQAQKRRARNTTVRTTVKVAVKKAREALTTKDAGKTTDAVKEATRTLAKAASKGVIHPRNAARRIARLAKAANAGKAK</sequence>
<evidence type="ECO:0000256" key="6">
    <source>
        <dbReference type="ARBA" id="ARBA00023274"/>
    </source>
</evidence>
<organism evidence="10 11">
    <name type="scientific">Hyalangium rubrum</name>
    <dbReference type="NCBI Taxonomy" id="3103134"/>
    <lineage>
        <taxon>Bacteria</taxon>
        <taxon>Pseudomonadati</taxon>
        <taxon>Myxococcota</taxon>
        <taxon>Myxococcia</taxon>
        <taxon>Myxococcales</taxon>
        <taxon>Cystobacterineae</taxon>
        <taxon>Archangiaceae</taxon>
        <taxon>Hyalangium</taxon>
    </lineage>
</organism>
<evidence type="ECO:0000256" key="5">
    <source>
        <dbReference type="ARBA" id="ARBA00022980"/>
    </source>
</evidence>
<dbReference type="RefSeq" id="WP_321548672.1">
    <property type="nucleotide sequence ID" value="NZ_JAXIVS010000009.1"/>
</dbReference>
<dbReference type="HAMAP" id="MF_00500">
    <property type="entry name" value="Ribosomal_bS20"/>
    <property type="match status" value="1"/>
</dbReference>
<evidence type="ECO:0000313" key="10">
    <source>
        <dbReference type="EMBL" id="MDY7229954.1"/>
    </source>
</evidence>
<protein>
    <recommendedName>
        <fullName evidence="7 8">Small ribosomal subunit protein bS20</fullName>
    </recommendedName>
</protein>
<evidence type="ECO:0000256" key="2">
    <source>
        <dbReference type="ARBA" id="ARBA00007634"/>
    </source>
</evidence>
<dbReference type="EMBL" id="JAXIVS010000009">
    <property type="protein sequence ID" value="MDY7229954.1"/>
    <property type="molecule type" value="Genomic_DNA"/>
</dbReference>
<dbReference type="Pfam" id="PF01649">
    <property type="entry name" value="Ribosomal_S20p"/>
    <property type="match status" value="1"/>
</dbReference>
<dbReference type="NCBIfam" id="TIGR00029">
    <property type="entry name" value="S20"/>
    <property type="match status" value="1"/>
</dbReference>
<keyword evidence="6 8" id="KW-0687">Ribonucleoprotein</keyword>
<name>A0ABU5H8Z4_9BACT</name>